<evidence type="ECO:0000256" key="1">
    <source>
        <dbReference type="ARBA" id="ARBA00004651"/>
    </source>
</evidence>
<proteinExistence type="inferred from homology"/>
<dbReference type="InterPro" id="IPR035906">
    <property type="entry name" value="MetI-like_sf"/>
</dbReference>
<comment type="subcellular location">
    <subcellularLocation>
        <location evidence="1 8">Cell membrane</location>
        <topology evidence="1 8">Multi-pass membrane protein</topology>
    </subcellularLocation>
</comment>
<protein>
    <recommendedName>
        <fullName evidence="9">ABC transmembrane type-1 domain-containing protein</fullName>
    </recommendedName>
</protein>
<feature type="domain" description="ABC transmembrane type-1" evidence="9">
    <location>
        <begin position="63"/>
        <end position="250"/>
    </location>
</feature>
<dbReference type="AlphaFoldDB" id="A0A089HVS0"/>
<evidence type="ECO:0000256" key="7">
    <source>
        <dbReference type="ARBA" id="ARBA00023136"/>
    </source>
</evidence>
<dbReference type="Pfam" id="PF00528">
    <property type="entry name" value="BPD_transp_1"/>
    <property type="match status" value="1"/>
</dbReference>
<evidence type="ECO:0000313" key="10">
    <source>
        <dbReference type="EMBL" id="AIQ14418.1"/>
    </source>
</evidence>
<feature type="transmembrane region" description="Helical" evidence="8">
    <location>
        <begin position="67"/>
        <end position="89"/>
    </location>
</feature>
<sequence length="266" mass="29889">MKYLKYVGALLFAFIVYTFLYLPILVTILFSFNESKVQVLPIKKLTFEWYRGLFSNTELWVAAKNSLLVSLPATLCAIVFGTLAAYLFQRYRIRGGSFLQFLILLPYILPGIIIGTSLNLLFKFLQVDASLMTVIIGHITFITPVVMFLVMDRLKRFDRNLEFASMDLGASPMRTFLLITLPNIKGAVLAGALLGLTISFDEVIVSFFLIGTDNTLPMLIWSMIRHGYSPQINAVYTLIVLFSLGLIAIAGSRLFAQRNSKAITEE</sequence>
<evidence type="ECO:0000256" key="5">
    <source>
        <dbReference type="ARBA" id="ARBA00022692"/>
    </source>
</evidence>
<dbReference type="CDD" id="cd06261">
    <property type="entry name" value="TM_PBP2"/>
    <property type="match status" value="1"/>
</dbReference>
<dbReference type="SUPFAM" id="SSF161098">
    <property type="entry name" value="MetI-like"/>
    <property type="match status" value="1"/>
</dbReference>
<feature type="transmembrane region" description="Helical" evidence="8">
    <location>
        <begin position="175"/>
        <end position="198"/>
    </location>
</feature>
<evidence type="ECO:0000313" key="11">
    <source>
        <dbReference type="Proteomes" id="UP000029409"/>
    </source>
</evidence>
<evidence type="ECO:0000256" key="2">
    <source>
        <dbReference type="ARBA" id="ARBA00007069"/>
    </source>
</evidence>
<dbReference type="EMBL" id="CP009288">
    <property type="protein sequence ID" value="AIQ14418.1"/>
    <property type="molecule type" value="Genomic_DNA"/>
</dbReference>
<dbReference type="OrthoDB" id="9782004at2"/>
<evidence type="ECO:0000256" key="6">
    <source>
        <dbReference type="ARBA" id="ARBA00022989"/>
    </source>
</evidence>
<keyword evidence="7 8" id="KW-0472">Membrane</keyword>
<dbReference type="GO" id="GO:0055085">
    <property type="term" value="P:transmembrane transport"/>
    <property type="evidence" value="ECO:0007669"/>
    <property type="project" value="InterPro"/>
</dbReference>
<accession>A0A089HVS0</accession>
<comment type="similarity">
    <text evidence="2">Belongs to the binding-protein-dependent transport system permease family. CysTW subfamily.</text>
</comment>
<evidence type="ECO:0000256" key="3">
    <source>
        <dbReference type="ARBA" id="ARBA00022448"/>
    </source>
</evidence>
<organism evidence="10 11">
    <name type="scientific">Paenibacillus durus</name>
    <name type="common">Paenibacillus azotofixans</name>
    <dbReference type="NCBI Taxonomy" id="44251"/>
    <lineage>
        <taxon>Bacteria</taxon>
        <taxon>Bacillati</taxon>
        <taxon>Bacillota</taxon>
        <taxon>Bacilli</taxon>
        <taxon>Bacillales</taxon>
        <taxon>Paenibacillaceae</taxon>
        <taxon>Paenibacillus</taxon>
    </lineage>
</organism>
<dbReference type="PANTHER" id="PTHR43848">
    <property type="entry name" value="PUTRESCINE TRANSPORT SYSTEM PERMEASE PROTEIN POTI"/>
    <property type="match status" value="1"/>
</dbReference>
<dbReference type="STRING" id="44251.PDUR_22825"/>
<keyword evidence="11" id="KW-1185">Reference proteome</keyword>
<dbReference type="PROSITE" id="PS50928">
    <property type="entry name" value="ABC_TM1"/>
    <property type="match status" value="1"/>
</dbReference>
<reference evidence="10 11" key="1">
    <citation type="submission" date="2014-08" db="EMBL/GenBank/DDBJ databases">
        <title>Comparative genomics of the Paenibacillus odorifer group.</title>
        <authorList>
            <person name="den Bakker H.C."/>
            <person name="Tsai Y.-C."/>
            <person name="Martin N."/>
            <person name="Korlach J."/>
            <person name="Wiedmann M."/>
        </authorList>
    </citation>
    <scope>NUCLEOTIDE SEQUENCE [LARGE SCALE GENOMIC DNA]</scope>
    <source>
        <strain evidence="10 11">DSM 1735</strain>
    </source>
</reference>
<keyword evidence="6 8" id="KW-1133">Transmembrane helix</keyword>
<dbReference type="InterPro" id="IPR051789">
    <property type="entry name" value="Bact_Polyamine_Transport"/>
</dbReference>
<keyword evidence="5 8" id="KW-0812">Transmembrane</keyword>
<keyword evidence="4" id="KW-1003">Cell membrane</keyword>
<dbReference type="Gene3D" id="1.10.3720.10">
    <property type="entry name" value="MetI-like"/>
    <property type="match status" value="1"/>
</dbReference>
<dbReference type="KEGG" id="pdu:PDUR_22825"/>
<feature type="transmembrane region" description="Helical" evidence="8">
    <location>
        <begin position="236"/>
        <end position="256"/>
    </location>
</feature>
<dbReference type="RefSeq" id="WP_042208189.1">
    <property type="nucleotide sequence ID" value="NZ_CP009288.1"/>
</dbReference>
<dbReference type="InterPro" id="IPR000515">
    <property type="entry name" value="MetI-like"/>
</dbReference>
<gene>
    <name evidence="10" type="ORF">PDUR_22825</name>
</gene>
<feature type="transmembrane region" description="Helical" evidence="8">
    <location>
        <begin position="101"/>
        <end position="122"/>
    </location>
</feature>
<name>A0A089HVS0_PAEDU</name>
<feature type="transmembrane region" description="Helical" evidence="8">
    <location>
        <begin position="134"/>
        <end position="154"/>
    </location>
</feature>
<evidence type="ECO:0000256" key="4">
    <source>
        <dbReference type="ARBA" id="ARBA00022475"/>
    </source>
</evidence>
<feature type="transmembrane region" description="Helical" evidence="8">
    <location>
        <begin position="7"/>
        <end position="32"/>
    </location>
</feature>
<dbReference type="GO" id="GO:0005886">
    <property type="term" value="C:plasma membrane"/>
    <property type="evidence" value="ECO:0007669"/>
    <property type="project" value="UniProtKB-SubCell"/>
</dbReference>
<dbReference type="Proteomes" id="UP000029409">
    <property type="component" value="Chromosome"/>
</dbReference>
<evidence type="ECO:0000259" key="9">
    <source>
        <dbReference type="PROSITE" id="PS50928"/>
    </source>
</evidence>
<keyword evidence="3 8" id="KW-0813">Transport</keyword>
<dbReference type="PANTHER" id="PTHR43848:SF2">
    <property type="entry name" value="PUTRESCINE TRANSPORT SYSTEM PERMEASE PROTEIN POTI"/>
    <property type="match status" value="1"/>
</dbReference>
<dbReference type="eggNOG" id="COG1177">
    <property type="taxonomic scope" value="Bacteria"/>
</dbReference>
<evidence type="ECO:0000256" key="8">
    <source>
        <dbReference type="RuleBase" id="RU363032"/>
    </source>
</evidence>